<keyword evidence="2" id="KW-1133">Transmembrane helix</keyword>
<organism evidence="5 6">
    <name type="scientific">Catenovulum agarivorans DS-2</name>
    <dbReference type="NCBI Taxonomy" id="1328313"/>
    <lineage>
        <taxon>Bacteria</taxon>
        <taxon>Pseudomonadati</taxon>
        <taxon>Pseudomonadota</taxon>
        <taxon>Gammaproteobacteria</taxon>
        <taxon>Alteromonadales</taxon>
        <taxon>Alteromonadaceae</taxon>
        <taxon>Catenovulum</taxon>
    </lineage>
</organism>
<keyword evidence="1" id="KW-0175">Coiled coil</keyword>
<evidence type="ECO:0000259" key="4">
    <source>
        <dbReference type="Pfam" id="PF23357"/>
    </source>
</evidence>
<evidence type="ECO:0000256" key="1">
    <source>
        <dbReference type="SAM" id="Coils"/>
    </source>
</evidence>
<dbReference type="eggNOG" id="COG3225">
    <property type="taxonomic scope" value="Bacteria"/>
</dbReference>
<dbReference type="STRING" id="1328313.DS2_11733"/>
<dbReference type="AlphaFoldDB" id="W7QL37"/>
<feature type="coiled-coil region" evidence="1">
    <location>
        <begin position="509"/>
        <end position="536"/>
    </location>
</feature>
<dbReference type="RefSeq" id="WP_035014989.1">
    <property type="nucleotide sequence ID" value="NZ_ARZY01000021.1"/>
</dbReference>
<evidence type="ECO:0000313" key="5">
    <source>
        <dbReference type="EMBL" id="EWH09637.1"/>
    </source>
</evidence>
<evidence type="ECO:0000259" key="3">
    <source>
        <dbReference type="Pfam" id="PF09822"/>
    </source>
</evidence>
<dbReference type="Pfam" id="PF09822">
    <property type="entry name" value="ABC_transp_aux"/>
    <property type="match status" value="1"/>
</dbReference>
<evidence type="ECO:0000313" key="6">
    <source>
        <dbReference type="Proteomes" id="UP000019276"/>
    </source>
</evidence>
<sequence>MKKMSLSVGLTAILVLFVAVTLLNNSYLNPYRLDLTENKVYSLSQGSKNILDKIDEPVHLYFFFSDKTSEGLTQIRSYAERVKNLLEEYELYSKGKLKLHIIDPEPFSEEEDKAAEFGLTAAPVGGLGENLYFGLGGRNALDAQEIIAFFDPNKEEFLEYDISKLLQNLIEPNSIKVSIITDLPIAGEPQQPMNPMMMQQQRPQPWVFFEQLRQMYEVEMVASDAESLPADTDVLMLINPAELSDELAYSIDQYIINDGSVLAFVDPHAEQQMNPMMAANSSNIALSEFLAAWGLEFESDNIVLDSMSALEIRMPSGGVGKHLAYLGLPNQMINKSDPVTSQLESINGASFGVLSAKEDASASIEVLLSSSENAGLTSSAVYSTLSDPKTLFNHYQSTGEQYQLALRVTGEVNSRFKDDESKQQNGYKSRSTQANIIVIADTDLLADRFWVQKSNFFGQTVASAFANNGDLVANAVENLGGSNDLISIRARGKFTRPFIKVKEIEVAAEAKFRTQEQQLQARLQETESQLAQLQNQQGEGGALVITPEQEAAINNFIQEKLSIRKALRNVQHQLNQDIERLGTQLKFANIIVAPLLLTFLLWLFSLAFKRKKLA</sequence>
<feature type="domain" description="DUF7088" evidence="4">
    <location>
        <begin position="37"/>
        <end position="134"/>
    </location>
</feature>
<dbReference type="InterPro" id="IPR019196">
    <property type="entry name" value="ABC_transp_unknown"/>
</dbReference>
<dbReference type="EMBL" id="ARZY01000021">
    <property type="protein sequence ID" value="EWH09637.1"/>
    <property type="molecule type" value="Genomic_DNA"/>
</dbReference>
<comment type="caution">
    <text evidence="5">The sequence shown here is derived from an EMBL/GenBank/DDBJ whole genome shotgun (WGS) entry which is preliminary data.</text>
</comment>
<gene>
    <name evidence="5" type="ORF">DS2_11733</name>
</gene>
<dbReference type="InterPro" id="IPR055396">
    <property type="entry name" value="DUF7088"/>
</dbReference>
<accession>W7QL37</accession>
<dbReference type="OrthoDB" id="9777219at2"/>
<evidence type="ECO:0000256" key="2">
    <source>
        <dbReference type="SAM" id="Phobius"/>
    </source>
</evidence>
<keyword evidence="2" id="KW-0472">Membrane</keyword>
<protein>
    <submittedName>
        <fullName evidence="5">ABC transporter</fullName>
    </submittedName>
</protein>
<keyword evidence="6" id="KW-1185">Reference proteome</keyword>
<dbReference type="PATRIC" id="fig|1328313.3.peg.2399"/>
<reference evidence="5 6" key="1">
    <citation type="journal article" date="2014" name="Genome Announc.">
        <title>Draft Genome Sequence of the Agar-Degrading Bacterium Catenovulum sp. Strain DS-2, Isolated from Intestines of Haliotis diversicolor.</title>
        <authorList>
            <person name="Shan D."/>
            <person name="Li X."/>
            <person name="Gu Z."/>
            <person name="Wei G."/>
            <person name="Gao Z."/>
            <person name="Shao Z."/>
        </authorList>
    </citation>
    <scope>NUCLEOTIDE SEQUENCE [LARGE SCALE GENOMIC DNA]</scope>
    <source>
        <strain evidence="5 6">DS-2</strain>
    </source>
</reference>
<name>W7QL37_9ALTE</name>
<dbReference type="Pfam" id="PF23357">
    <property type="entry name" value="DUF7088"/>
    <property type="match status" value="1"/>
</dbReference>
<feature type="domain" description="ABC-type uncharacterised transport system" evidence="3">
    <location>
        <begin position="202"/>
        <end position="475"/>
    </location>
</feature>
<keyword evidence="2" id="KW-0812">Transmembrane</keyword>
<proteinExistence type="predicted"/>
<feature type="transmembrane region" description="Helical" evidence="2">
    <location>
        <begin position="587"/>
        <end position="608"/>
    </location>
</feature>
<dbReference type="Proteomes" id="UP000019276">
    <property type="component" value="Unassembled WGS sequence"/>
</dbReference>